<protein>
    <recommendedName>
        <fullName evidence="1">F-box domain-containing protein</fullName>
    </recommendedName>
</protein>
<dbReference type="Gramene" id="mRNA:MD09G0124800">
    <property type="protein sequence ID" value="CDS:MD09G0124800.1"/>
    <property type="gene ID" value="MD09G0124800"/>
</dbReference>
<dbReference type="Pfam" id="PF07734">
    <property type="entry name" value="FBA_1"/>
    <property type="match status" value="1"/>
</dbReference>
<comment type="caution">
    <text evidence="2">The sequence shown here is derived from an EMBL/GenBank/DDBJ whole genome shotgun (WGS) entry which is preliminary data.</text>
</comment>
<gene>
    <name evidence="2" type="ORF">DVH24_032615</name>
</gene>
<dbReference type="InterPro" id="IPR036047">
    <property type="entry name" value="F-box-like_dom_sf"/>
</dbReference>
<dbReference type="SMART" id="SM00256">
    <property type="entry name" value="FBOX"/>
    <property type="match status" value="1"/>
</dbReference>
<dbReference type="SUPFAM" id="SSF81383">
    <property type="entry name" value="F-box domain"/>
    <property type="match status" value="1"/>
</dbReference>
<keyword evidence="3" id="KW-1185">Reference proteome</keyword>
<reference evidence="2 3" key="1">
    <citation type="submission" date="2018-10" db="EMBL/GenBank/DDBJ databases">
        <title>A high-quality apple genome assembly.</title>
        <authorList>
            <person name="Hu J."/>
        </authorList>
    </citation>
    <scope>NUCLEOTIDE SEQUENCE [LARGE SCALE GENOMIC DNA]</scope>
    <source>
        <strain evidence="3">cv. HFTH1</strain>
        <tissue evidence="2">Young leaf</tissue>
    </source>
</reference>
<feature type="domain" description="F-box" evidence="1">
    <location>
        <begin position="23"/>
        <end position="63"/>
    </location>
</feature>
<dbReference type="Pfam" id="PF00646">
    <property type="entry name" value="F-box"/>
    <property type="match status" value="1"/>
</dbReference>
<proteinExistence type="predicted"/>
<evidence type="ECO:0000313" key="3">
    <source>
        <dbReference type="Proteomes" id="UP000290289"/>
    </source>
</evidence>
<evidence type="ECO:0000313" key="2">
    <source>
        <dbReference type="EMBL" id="RXH90258.1"/>
    </source>
</evidence>
<dbReference type="InterPro" id="IPR006527">
    <property type="entry name" value="F-box-assoc_dom_typ1"/>
</dbReference>
<dbReference type="InterPro" id="IPR050796">
    <property type="entry name" value="SCF_F-box_component"/>
</dbReference>
<evidence type="ECO:0000259" key="1">
    <source>
        <dbReference type="SMART" id="SM00256"/>
    </source>
</evidence>
<dbReference type="InterPro" id="IPR001810">
    <property type="entry name" value="F-box_dom"/>
</dbReference>
<accession>A0A498J3U0</accession>
<dbReference type="PANTHER" id="PTHR31672:SF13">
    <property type="entry name" value="F-BOX PROTEIN CPR30-LIKE"/>
    <property type="match status" value="1"/>
</dbReference>
<organism evidence="2 3">
    <name type="scientific">Malus domestica</name>
    <name type="common">Apple</name>
    <name type="synonym">Pyrus malus</name>
    <dbReference type="NCBI Taxonomy" id="3750"/>
    <lineage>
        <taxon>Eukaryota</taxon>
        <taxon>Viridiplantae</taxon>
        <taxon>Streptophyta</taxon>
        <taxon>Embryophyta</taxon>
        <taxon>Tracheophyta</taxon>
        <taxon>Spermatophyta</taxon>
        <taxon>Magnoliopsida</taxon>
        <taxon>eudicotyledons</taxon>
        <taxon>Gunneridae</taxon>
        <taxon>Pentapetalae</taxon>
        <taxon>rosids</taxon>
        <taxon>fabids</taxon>
        <taxon>Rosales</taxon>
        <taxon>Rosaceae</taxon>
        <taxon>Amygdaloideae</taxon>
        <taxon>Maleae</taxon>
        <taxon>Malus</taxon>
    </lineage>
</organism>
<sequence>MADSGLLERETQLVPSDDGACIFNDDIILEILSWVPGKSLLRFRRVCKSWCTLISDPNFVRKQLCQAVRHNTNWRLLMFTSWRHLKSIDYESLLSLLAKNKHENISRIVVPRCRKHKLPIMQPERRFVQIMGSSNGLICLYINCENVFLWNPCTGNSNEIPKPAPAEVFLPTFYGFGYDSATDDYKVICQCLTEHGTYEVFLYTLKMGSWRILEGLNDRELRRRGLLFNGALHWIDYQHGEDGRIRAKSVIGRVGAKSVITSFDLAKEKFQELVPLPNVLEDQSMGYDVGDYKCSNLLCLLTNFSLWNTEIWVMMEYGVEESWTKLILLEDQNLSHTVYVSQDDKIFIQSTQGGLKLYDIKENRYRSALKPKESLSLDLAMYVETLISPATGK</sequence>
<dbReference type="Gene3D" id="1.20.1280.50">
    <property type="match status" value="1"/>
</dbReference>
<dbReference type="SMR" id="A0A498J3U0"/>
<dbReference type="PANTHER" id="PTHR31672">
    <property type="entry name" value="BNACNNG10540D PROTEIN"/>
    <property type="match status" value="1"/>
</dbReference>
<dbReference type="Proteomes" id="UP000290289">
    <property type="component" value="Chromosome 9"/>
</dbReference>
<dbReference type="NCBIfam" id="TIGR01640">
    <property type="entry name" value="F_box_assoc_1"/>
    <property type="match status" value="1"/>
</dbReference>
<dbReference type="InterPro" id="IPR017451">
    <property type="entry name" value="F-box-assoc_interact_dom"/>
</dbReference>
<dbReference type="EMBL" id="RDQH01000335">
    <property type="protein sequence ID" value="RXH90258.1"/>
    <property type="molecule type" value="Genomic_DNA"/>
</dbReference>
<dbReference type="STRING" id="3750.A0A498J3U0"/>
<name>A0A498J3U0_MALDO</name>
<dbReference type="CDD" id="cd22157">
    <property type="entry name" value="F-box_AtFBW1-like"/>
    <property type="match status" value="1"/>
</dbReference>
<dbReference type="AlphaFoldDB" id="A0A498J3U0"/>